<comment type="caution">
    <text evidence="7">The sequence shown here is derived from an EMBL/GenBank/DDBJ whole genome shotgun (WGS) entry which is preliminary data.</text>
</comment>
<proteinExistence type="inferred from homology"/>
<keyword evidence="5 6" id="KW-0472">Membrane</keyword>
<keyword evidence="3 6" id="KW-0812">Transmembrane</keyword>
<dbReference type="HAMAP" id="MF_01844">
    <property type="entry name" value="NhaA"/>
    <property type="match status" value="1"/>
</dbReference>
<dbReference type="GO" id="GO:0015385">
    <property type="term" value="F:sodium:proton antiporter activity"/>
    <property type="evidence" value="ECO:0007669"/>
    <property type="project" value="TreeGrafter"/>
</dbReference>
<dbReference type="EMBL" id="LAZR01010426">
    <property type="protein sequence ID" value="KKM67002.1"/>
    <property type="molecule type" value="Genomic_DNA"/>
</dbReference>
<dbReference type="GO" id="GO:0006885">
    <property type="term" value="P:regulation of pH"/>
    <property type="evidence" value="ECO:0007669"/>
    <property type="project" value="InterPro"/>
</dbReference>
<gene>
    <name evidence="7" type="ORF">LCGC14_1475550</name>
</gene>
<feature type="transmembrane region" description="Helical" evidence="6">
    <location>
        <begin position="222"/>
        <end position="252"/>
    </location>
</feature>
<sequence>MTKLQIHKPENLKLDVIIKPFHEFAKIEASGGLLLLASALIALILANSIFAEQYFAIWHSTFSINLGPLSLSMPVEAWINEGLMALFFLVVGLEIKREFLVGELSSAKKALLPVVAAVGGMMIPAIIYTAFNLGNPGASGWGIPMATDIAFTVGVLTLLGKRIPTPLKAFIVALAIVDDIGAVLVIALFYTTGVSFSSLGAAAIILLALFFANRLKVRSTLVYAILGILLWFAFLKSGVHATVAGVLLALLIPSKPDIDMEDFHSNAQGILNRLDESDKKADVLSNREHQGSILSMEVLTTHAETPMQRMERFLHPWVTFTIVPLFALANAGIPLSNFSTAVTSTVSLGVIFGLIAGKQIGITLFTWIAIKTNLSIMPREVSWRQIYGVSWLAGIGFTMSIFITNLSLASPALAVQSKMGILLASLIGGIVGYLILRTTSASPNKP</sequence>
<evidence type="ECO:0000256" key="1">
    <source>
        <dbReference type="ARBA" id="ARBA00004429"/>
    </source>
</evidence>
<feature type="transmembrane region" description="Helical" evidence="6">
    <location>
        <begin position="33"/>
        <end position="57"/>
    </location>
</feature>
<keyword evidence="4 6" id="KW-1133">Transmembrane helix</keyword>
<evidence type="ECO:0000256" key="2">
    <source>
        <dbReference type="ARBA" id="ARBA00022475"/>
    </source>
</evidence>
<evidence type="ECO:0000256" key="4">
    <source>
        <dbReference type="ARBA" id="ARBA00022989"/>
    </source>
</evidence>
<name>A0A0F9MCT0_9ZZZZ</name>
<dbReference type="PANTHER" id="PTHR30341">
    <property type="entry name" value="SODIUM ION/PROTON ANTIPORTER NHAA-RELATED"/>
    <property type="match status" value="1"/>
</dbReference>
<feature type="transmembrane region" description="Helical" evidence="6">
    <location>
        <begin position="167"/>
        <end position="190"/>
    </location>
</feature>
<feature type="transmembrane region" description="Helical" evidence="6">
    <location>
        <begin position="420"/>
        <end position="436"/>
    </location>
</feature>
<dbReference type="GO" id="GO:0005886">
    <property type="term" value="C:plasma membrane"/>
    <property type="evidence" value="ECO:0007669"/>
    <property type="project" value="UniProtKB-SubCell"/>
</dbReference>
<feature type="transmembrane region" description="Helical" evidence="6">
    <location>
        <begin position="143"/>
        <end position="160"/>
    </location>
</feature>
<dbReference type="PANTHER" id="PTHR30341:SF0">
    <property type="entry name" value="NA(+)_H(+) ANTIPORTER NHAA"/>
    <property type="match status" value="1"/>
</dbReference>
<organism evidence="7">
    <name type="scientific">marine sediment metagenome</name>
    <dbReference type="NCBI Taxonomy" id="412755"/>
    <lineage>
        <taxon>unclassified sequences</taxon>
        <taxon>metagenomes</taxon>
        <taxon>ecological metagenomes</taxon>
    </lineage>
</organism>
<evidence type="ECO:0000256" key="6">
    <source>
        <dbReference type="SAM" id="Phobius"/>
    </source>
</evidence>
<dbReference type="Pfam" id="PF06965">
    <property type="entry name" value="Na_H_antiport_1"/>
    <property type="match status" value="1"/>
</dbReference>
<dbReference type="InterPro" id="IPR023171">
    <property type="entry name" value="Na/H_antiporter_dom_sf"/>
</dbReference>
<dbReference type="NCBIfam" id="TIGR00773">
    <property type="entry name" value="NhaA"/>
    <property type="match status" value="1"/>
</dbReference>
<evidence type="ECO:0000313" key="7">
    <source>
        <dbReference type="EMBL" id="KKM67002.1"/>
    </source>
</evidence>
<evidence type="ECO:0000256" key="3">
    <source>
        <dbReference type="ARBA" id="ARBA00022692"/>
    </source>
</evidence>
<evidence type="ECO:0000256" key="5">
    <source>
        <dbReference type="ARBA" id="ARBA00023136"/>
    </source>
</evidence>
<feature type="transmembrane region" description="Helical" evidence="6">
    <location>
        <begin position="314"/>
        <end position="333"/>
    </location>
</feature>
<feature type="transmembrane region" description="Helical" evidence="6">
    <location>
        <begin position="77"/>
        <end position="95"/>
    </location>
</feature>
<feature type="transmembrane region" description="Helical" evidence="6">
    <location>
        <begin position="110"/>
        <end position="131"/>
    </location>
</feature>
<dbReference type="Gene3D" id="1.20.1530.10">
    <property type="entry name" value="Na+/H+ antiporter like domain"/>
    <property type="match status" value="1"/>
</dbReference>
<dbReference type="InterPro" id="IPR004670">
    <property type="entry name" value="NhaA"/>
</dbReference>
<evidence type="ECO:0008006" key="8">
    <source>
        <dbReference type="Google" id="ProtNLM"/>
    </source>
</evidence>
<dbReference type="AlphaFoldDB" id="A0A0F9MCT0"/>
<keyword evidence="2" id="KW-1003">Cell membrane</keyword>
<comment type="subcellular location">
    <subcellularLocation>
        <location evidence="1">Cell inner membrane</location>
        <topology evidence="1">Multi-pass membrane protein</topology>
    </subcellularLocation>
</comment>
<feature type="transmembrane region" description="Helical" evidence="6">
    <location>
        <begin position="390"/>
        <end position="408"/>
    </location>
</feature>
<feature type="transmembrane region" description="Helical" evidence="6">
    <location>
        <begin position="196"/>
        <end position="215"/>
    </location>
</feature>
<reference evidence="7" key="1">
    <citation type="journal article" date="2015" name="Nature">
        <title>Complex archaea that bridge the gap between prokaryotes and eukaryotes.</title>
        <authorList>
            <person name="Spang A."/>
            <person name="Saw J.H."/>
            <person name="Jorgensen S.L."/>
            <person name="Zaremba-Niedzwiedzka K."/>
            <person name="Martijn J."/>
            <person name="Lind A.E."/>
            <person name="van Eijk R."/>
            <person name="Schleper C."/>
            <person name="Guy L."/>
            <person name="Ettema T.J."/>
        </authorList>
    </citation>
    <scope>NUCLEOTIDE SEQUENCE</scope>
</reference>
<protein>
    <recommendedName>
        <fullName evidence="8">Na(+)/H(+) antiporter NhaA</fullName>
    </recommendedName>
</protein>
<accession>A0A0F9MCT0</accession>
<feature type="transmembrane region" description="Helical" evidence="6">
    <location>
        <begin position="345"/>
        <end position="370"/>
    </location>
</feature>